<name>A0A1X0U4W5_9BACT</name>
<comment type="caution">
    <text evidence="2">The sequence shown here is derived from an EMBL/GenBank/DDBJ whole genome shotgun (WGS) entry which is preliminary data.</text>
</comment>
<dbReference type="EMBL" id="LVWL01000004">
    <property type="protein sequence ID" value="ORI09849.1"/>
    <property type="molecule type" value="Genomic_DNA"/>
</dbReference>
<sequence length="385" mass="43286">MRKICVVTSTRAEYGQLYWLLKEIEADSELELQIIATGMHLSPEFGLTYKEIEKEFKIDKKIEILGSSHSKLDICTEMAKVYEKFAPAFSELKPDILVLLGDRYEIFGVAGVASIMQIPIAHIHGGETTQGAFDEAFRHSITKMSHIHFAATREYENRIIQLGEEPSRVFDVGGPGIENIKKLNLLNKDEFEKSINFKLTKKNILITFHPVTLENSSAKEQFGELLKAIDELEDTNFIFTKANSDIDGDVINKMIDEYISKKSQKAVAFTSLGQLRYLSAIKFVDIVLGNSSSGLSEVPSFKKVTINIGDRQKGRTKASSVIDTSPVKEEILAAIKKAYSKEFEQILKNTINPYDGGNSSKKMLKILKEVNLDGILKKKFYDVKI</sequence>
<dbReference type="InterPro" id="IPR020004">
    <property type="entry name" value="UDP-GlcNAc_Epase"/>
</dbReference>
<dbReference type="PANTHER" id="PTHR43174:SF3">
    <property type="entry name" value="UDP-N-ACETYLGLUCOSAMINE 2-EPIMERASE"/>
    <property type="match status" value="1"/>
</dbReference>
<dbReference type="InterPro" id="IPR003331">
    <property type="entry name" value="UDP_GlcNAc_Epimerase_2_dom"/>
</dbReference>
<accession>A0A1X0U4W5</accession>
<dbReference type="Gene3D" id="3.40.50.2000">
    <property type="entry name" value="Glycogen Phosphorylase B"/>
    <property type="match status" value="2"/>
</dbReference>
<dbReference type="NCBIfam" id="TIGR03568">
    <property type="entry name" value="NeuC_NnaA"/>
    <property type="match status" value="1"/>
</dbReference>
<gene>
    <name evidence="2" type="ORF">A3835_09030</name>
</gene>
<protein>
    <submittedName>
        <fullName evidence="2">UDP-N-acetyl glucosamine 2-epimerase</fullName>
    </submittedName>
</protein>
<evidence type="ECO:0000313" key="2">
    <source>
        <dbReference type="EMBL" id="ORI09849.1"/>
    </source>
</evidence>
<evidence type="ECO:0000259" key="1">
    <source>
        <dbReference type="Pfam" id="PF02350"/>
    </source>
</evidence>
<evidence type="ECO:0000313" key="3">
    <source>
        <dbReference type="Proteomes" id="UP000192671"/>
    </source>
</evidence>
<dbReference type="InterPro" id="IPR029767">
    <property type="entry name" value="WecB-like"/>
</dbReference>
<dbReference type="Pfam" id="PF02350">
    <property type="entry name" value="Epimerase_2"/>
    <property type="match status" value="1"/>
</dbReference>
<dbReference type="CDD" id="cd03786">
    <property type="entry name" value="GTB_UDP-GlcNAc_2-Epimerase"/>
    <property type="match status" value="1"/>
</dbReference>
<feature type="domain" description="UDP-N-acetylglucosamine 2-epimerase" evidence="1">
    <location>
        <begin position="22"/>
        <end position="368"/>
    </location>
</feature>
<dbReference type="SUPFAM" id="SSF53756">
    <property type="entry name" value="UDP-Glycosyltransferase/glycogen phosphorylase"/>
    <property type="match status" value="1"/>
</dbReference>
<reference evidence="2 3" key="1">
    <citation type="journal article" date="2017" name="Gene Rep">
        <title>The ribosomal RNA operon (rrn) of Campylobacter concisus supports molecular typing to genomospecies level.</title>
        <authorList>
            <person name="Huq M."/>
            <person name="Van T.T.H."/>
            <person name="Gurtler V."/>
            <person name="Elshagmani E."/>
            <person name="Allemailem K.S."/>
            <person name="Smooker P.M."/>
            <person name="Istivan T.S."/>
        </authorList>
    </citation>
    <scope>NUCLEOTIDE SEQUENCE [LARGE SCALE GENOMIC DNA]</scope>
    <source>
        <strain evidence="2 3">RCH 26</strain>
    </source>
</reference>
<dbReference type="GO" id="GO:0004553">
    <property type="term" value="F:hydrolase activity, hydrolyzing O-glycosyl compounds"/>
    <property type="evidence" value="ECO:0007669"/>
    <property type="project" value="InterPro"/>
</dbReference>
<dbReference type="GO" id="GO:0006047">
    <property type="term" value="P:UDP-N-acetylglucosamine metabolic process"/>
    <property type="evidence" value="ECO:0007669"/>
    <property type="project" value="InterPro"/>
</dbReference>
<dbReference type="Proteomes" id="UP000192671">
    <property type="component" value="Unassembled WGS sequence"/>
</dbReference>
<proteinExistence type="predicted"/>
<organism evidence="2 3">
    <name type="scientific">Campylobacter concisus</name>
    <dbReference type="NCBI Taxonomy" id="199"/>
    <lineage>
        <taxon>Bacteria</taxon>
        <taxon>Pseudomonadati</taxon>
        <taxon>Campylobacterota</taxon>
        <taxon>Epsilonproteobacteria</taxon>
        <taxon>Campylobacterales</taxon>
        <taxon>Campylobacteraceae</taxon>
        <taxon>Campylobacter</taxon>
    </lineage>
</organism>
<dbReference type="AlphaFoldDB" id="A0A1X0U4W5"/>
<dbReference type="PANTHER" id="PTHR43174">
    <property type="entry name" value="UDP-N-ACETYLGLUCOSAMINE 2-EPIMERASE"/>
    <property type="match status" value="1"/>
</dbReference>